<protein>
    <submittedName>
        <fullName evidence="2">Uncharacterized protein</fullName>
    </submittedName>
</protein>
<feature type="region of interest" description="Disordered" evidence="1">
    <location>
        <begin position="1461"/>
        <end position="1498"/>
    </location>
</feature>
<feature type="region of interest" description="Disordered" evidence="1">
    <location>
        <begin position="223"/>
        <end position="408"/>
    </location>
</feature>
<feature type="compositionally biased region" description="Basic and acidic residues" evidence="1">
    <location>
        <begin position="1260"/>
        <end position="1270"/>
    </location>
</feature>
<feature type="compositionally biased region" description="Polar residues" evidence="1">
    <location>
        <begin position="664"/>
        <end position="676"/>
    </location>
</feature>
<feature type="compositionally biased region" description="Low complexity" evidence="1">
    <location>
        <begin position="261"/>
        <end position="277"/>
    </location>
</feature>
<feature type="compositionally biased region" description="Basic and acidic residues" evidence="1">
    <location>
        <begin position="1480"/>
        <end position="1491"/>
    </location>
</feature>
<feature type="compositionally biased region" description="Polar residues" evidence="1">
    <location>
        <begin position="548"/>
        <end position="559"/>
    </location>
</feature>
<feature type="compositionally biased region" description="Basic and acidic residues" evidence="1">
    <location>
        <begin position="1105"/>
        <end position="1117"/>
    </location>
</feature>
<comment type="caution">
    <text evidence="2">The sequence shown here is derived from an EMBL/GenBank/DDBJ whole genome shotgun (WGS) entry which is preliminary data.</text>
</comment>
<feature type="compositionally biased region" description="Basic residues" evidence="1">
    <location>
        <begin position="384"/>
        <end position="397"/>
    </location>
</feature>
<sequence length="1893" mass="216664">MNNISKIVSMLQVGQGEHEGRMSAASLASYVYTKLAGGATNSSNMAEGSKPKLTAVWRPKTIPYDIPKNSSAPGFKEDGSLLRLLRAKSMPTLGLEGGATFNLLSAGSLDRGSSSPLPHVSSRFINPQMSRDLEQADISIRSDISPMTTRSPSPTGQKKALTRSKSDGLLWAIRKKQMRDVRSEFPAGTLPSVKTLKNRFNKKFEEESERDWVETRHLIQKKEMMKAKAEQTLPTSPPPTPSSPPPPLPPSSPPPPPPSSSTPSQQQQQLKQQHQQSMSEAKLKHKAKQGSPSHHESLLKWVEVSPEPQRQPWREPLLKSVQKMSQKFEISSASEEDDRIFHTSTPNKTISRSEYSLDNTATSTSTILSPPRQEDTTKPQRQSRSLKKKDLKGIRSRARSEPDSSAIRQLWSAKMPVSVKDLTMKFEQQSSSSPLPSSKPVKLPGPMHYVAPERSRRSVTPDARHITQEEATKALETTQVSQRDVVDIKARSLTVTTNTSKDETQSVTEAELIISGQSVRLGNARLEKSSHTYKTPSVRSLRKRFEEASTTSFQSSDSLKTVGRDDTDKPGQIINPELLTPFMGGTKLDKSADVSTTDKPSSSIKSLLRQFETLSPEESAESQGEVKFSFGEEDLHQREERDTAQQESTRRSPSHHDTEVKVVNVSQAKVNNSSKGNLLYEVDGSSCSSTDEDEQHSGRRNSKKIRNSSASFSGSDVERKDADAERRKLAKEQSDRESKQIREMEMERMRMEREKEEQERMIQQEHEREKKQEKMRAEEELKEKEVQKRKMWEMQERERQEKLGVEKERKKREEFENREKERVERERKEKEEKERNERLRIENERKEKERIEKERKERDTAELERMEKERVEREREERKREQERMEKEKLEKERRDKEKIEQENREKAEQERNENERIEIERKHKQAEAERKEEAEQERKRIEQMKKENEEQEKQKREQQEREHKEREKQEMERKQKEKEERECKEREQQEKEKEERECKEREQQEKYRREREMKEREMKEREMKEREMKEREMKEREMKEREMKEREMKERELERETELLERRRSSEASQKKDEVVSQTLSSTLGSDSQPGDHKVNELVGKFVKNQESRGVDDGRIRSASVRSEDMEGDGSVGKLINRFTNARDVDFEGDFKEAMNPPPERERRVSDVAALVGMFKNMIDRRDSHSSDSDSSISNSKHKESAPIPTVSTKTIPGKTRTLKEDELKFFTSGSAGEYFARSQSLRVKKTEPSPFSQLRFGSMREKKTRAEELAGSEGSKSPKSMPKNCRMLRPEEMAFFTGRGTSAYSSVRGSKRKNPTKTTKSDQHQVFRVNSQGDPDQGSGPSGFPGDDIIQLQSTYDTSDSDSEREILRGGDFDQESDIDAECEVDDLEETLISIQNRDFSDSDSDSDAESTPVHIASEIQLTPVYLNELEHQLCLSFEYQTGGGGEIYEYVMNSEKENECNDSSRENGTNIDFYSEDSTKETGEKSNDENNPMESYGAKSALDAELPDERNSCENNKHNSVHDLTTRVEEIKSKEIMEYCIQHNVETENFDPSGETTNFQILQTESQNNTCLDATGHKQVKTDITHKKGNAPCNPTVTNVGTDQIDAGNFAYITDTTIRNVNLEMMATGEPIVGLQTFTELKAEAMKQRQDYQRQETLPTEEGGLTQSLNEFLMRYANDKEREERTVEIGEESRSLINLEEHIQKTDAPIPSHSGVVMDVEAEHTHRHVQEPVCVSSILSHHTLEVTQRETEKEIEGDDDEGVCMVDGTKVKGESRTNESKNEGEDVGESESEACKSKVSSESEKIVAAQRHSVEEIGTVPLPSQDTQAHHSGKGSSVVVESGEDKRYMSEDDDSEDFLTRDDFVRFCVVGFGAAVFLSCFPPSLLYDFF</sequence>
<feature type="compositionally biased region" description="Basic and acidic residues" evidence="1">
    <location>
        <begin position="1772"/>
        <end position="1787"/>
    </location>
</feature>
<evidence type="ECO:0000313" key="3">
    <source>
        <dbReference type="Proteomes" id="UP001286313"/>
    </source>
</evidence>
<feature type="region of interest" description="Disordered" evidence="1">
    <location>
        <begin position="425"/>
        <end position="446"/>
    </location>
</feature>
<feature type="region of interest" description="Disordered" evidence="1">
    <location>
        <begin position="546"/>
        <end position="1136"/>
    </location>
</feature>
<feature type="region of interest" description="Disordered" evidence="1">
    <location>
        <begin position="1180"/>
        <end position="1217"/>
    </location>
</feature>
<feature type="region of interest" description="Disordered" evidence="1">
    <location>
        <begin position="1750"/>
        <end position="1805"/>
    </location>
</feature>
<gene>
    <name evidence="2" type="ORF">Pcinc_018136</name>
</gene>
<accession>A0AAE1KJL7</accession>
<name>A0AAE1KJL7_PETCI</name>
<reference evidence="2" key="1">
    <citation type="submission" date="2023-10" db="EMBL/GenBank/DDBJ databases">
        <title>Genome assemblies of two species of porcelain crab, Petrolisthes cinctipes and Petrolisthes manimaculis (Anomura: Porcellanidae).</title>
        <authorList>
            <person name="Angst P."/>
        </authorList>
    </citation>
    <scope>NUCLEOTIDE SEQUENCE</scope>
    <source>
        <strain evidence="2">PB745_01</strain>
        <tissue evidence="2">Gill</tissue>
    </source>
</reference>
<feature type="compositionally biased region" description="Pro residues" evidence="1">
    <location>
        <begin position="235"/>
        <end position="260"/>
    </location>
</feature>
<evidence type="ECO:0000256" key="1">
    <source>
        <dbReference type="SAM" id="MobiDB-lite"/>
    </source>
</evidence>
<evidence type="ECO:0000313" key="2">
    <source>
        <dbReference type="EMBL" id="KAK3877131.1"/>
    </source>
</evidence>
<keyword evidence="3" id="KW-1185">Reference proteome</keyword>
<dbReference type="Proteomes" id="UP001286313">
    <property type="component" value="Unassembled WGS sequence"/>
</dbReference>
<feature type="compositionally biased region" description="Basic and acidic residues" evidence="1">
    <location>
        <begin position="1796"/>
        <end position="1805"/>
    </location>
</feature>
<feature type="region of interest" description="Disordered" evidence="1">
    <location>
        <begin position="141"/>
        <end position="164"/>
    </location>
</feature>
<proteinExistence type="predicted"/>
<feature type="compositionally biased region" description="Polar residues" evidence="1">
    <location>
        <begin position="593"/>
        <end position="605"/>
    </location>
</feature>
<feature type="compositionally biased region" description="Basic and acidic residues" evidence="1">
    <location>
        <begin position="716"/>
        <end position="1076"/>
    </location>
</feature>
<feature type="compositionally biased region" description="Polar residues" evidence="1">
    <location>
        <begin position="342"/>
        <end position="368"/>
    </location>
</feature>
<feature type="compositionally biased region" description="Polar residues" evidence="1">
    <location>
        <begin position="1077"/>
        <end position="1090"/>
    </location>
</feature>
<feature type="compositionally biased region" description="Basic and acidic residues" evidence="1">
    <location>
        <begin position="633"/>
        <end position="660"/>
    </location>
</feature>
<feature type="region of interest" description="Disordered" evidence="1">
    <location>
        <begin position="1238"/>
        <end position="1378"/>
    </location>
</feature>
<feature type="region of interest" description="Disordered" evidence="1">
    <location>
        <begin position="1822"/>
        <end position="1854"/>
    </location>
</feature>
<organism evidence="2 3">
    <name type="scientific">Petrolisthes cinctipes</name>
    <name type="common">Flat porcelain crab</name>
    <dbReference type="NCBI Taxonomy" id="88211"/>
    <lineage>
        <taxon>Eukaryota</taxon>
        <taxon>Metazoa</taxon>
        <taxon>Ecdysozoa</taxon>
        <taxon>Arthropoda</taxon>
        <taxon>Crustacea</taxon>
        <taxon>Multicrustacea</taxon>
        <taxon>Malacostraca</taxon>
        <taxon>Eumalacostraca</taxon>
        <taxon>Eucarida</taxon>
        <taxon>Decapoda</taxon>
        <taxon>Pleocyemata</taxon>
        <taxon>Anomura</taxon>
        <taxon>Galatheoidea</taxon>
        <taxon>Porcellanidae</taxon>
        <taxon>Petrolisthes</taxon>
    </lineage>
</organism>
<feature type="compositionally biased region" description="Polar residues" evidence="1">
    <location>
        <begin position="322"/>
        <end position="333"/>
    </location>
</feature>
<feature type="compositionally biased region" description="Polar residues" evidence="1">
    <location>
        <begin position="1301"/>
        <end position="1310"/>
    </location>
</feature>
<feature type="compositionally biased region" description="Polar residues" evidence="1">
    <location>
        <begin position="145"/>
        <end position="156"/>
    </location>
</feature>
<feature type="compositionally biased region" description="Low complexity" evidence="1">
    <location>
        <begin position="430"/>
        <end position="444"/>
    </location>
</feature>
<dbReference type="EMBL" id="JAWQEG010001716">
    <property type="protein sequence ID" value="KAK3877131.1"/>
    <property type="molecule type" value="Genomic_DNA"/>
</dbReference>
<feature type="compositionally biased region" description="Basic and acidic residues" evidence="1">
    <location>
        <begin position="1364"/>
        <end position="1374"/>
    </location>
</feature>
<feature type="compositionally biased region" description="Basic and acidic residues" evidence="1">
    <location>
        <begin position="1180"/>
        <end position="1189"/>
    </location>
</feature>